<protein>
    <recommendedName>
        <fullName evidence="3">Methyltransferase type 11 domain-containing protein</fullName>
    </recommendedName>
</protein>
<dbReference type="Proteomes" id="UP000189681">
    <property type="component" value="Unassembled WGS sequence"/>
</dbReference>
<comment type="caution">
    <text evidence="1">The sequence shown here is derived from an EMBL/GenBank/DDBJ whole genome shotgun (WGS) entry which is preliminary data.</text>
</comment>
<proteinExistence type="predicted"/>
<dbReference type="SUPFAM" id="SSF53335">
    <property type="entry name" value="S-adenosyl-L-methionine-dependent methyltransferases"/>
    <property type="match status" value="1"/>
</dbReference>
<gene>
    <name evidence="1" type="ORF">AYP45_06480</name>
</gene>
<accession>A0A1V4AUT9</accession>
<reference evidence="1 2" key="1">
    <citation type="journal article" date="2017" name="Water Res.">
        <title>Discovery and metagenomic analysis of an anammox bacterial enrichment related to Candidatus "Brocadia caroliniensis" in a full-scale glycerol-fed nitritation-denitritation separate centrate treatment process.</title>
        <authorList>
            <person name="Park H."/>
            <person name="Brotto A.C."/>
            <person name="van Loosdrecht M.C."/>
            <person name="Chandran K."/>
        </authorList>
    </citation>
    <scope>NUCLEOTIDE SEQUENCE [LARGE SCALE GENOMIC DNA]</scope>
    <source>
        <strain evidence="1">26THWARD</strain>
    </source>
</reference>
<dbReference type="InterPro" id="IPR029063">
    <property type="entry name" value="SAM-dependent_MTases_sf"/>
</dbReference>
<dbReference type="STRING" id="1004156.AYP45_06480"/>
<sequence length="206" mass="24014">MENDVSPRILNIGAGKTTWIENYLKDTKCNFICDRVDADDCTVNHQFVEKCYRCSAETMSPLDANKYQIAFANWVLEHVSDLYKVSSEIFRVLRPSGIFITTIPNPTSFEILLSKWTPFWFHKIVRGNNAWETHYAYSSVRELIEIFESAGFKVVEIKHFPFIEGYLSLFPFLGILGKLYDKIISYMNIKRLMSNICLTFAKRDDY</sequence>
<dbReference type="EMBL" id="AYTS01000058">
    <property type="protein sequence ID" value="OOP56894.1"/>
    <property type="molecule type" value="Genomic_DNA"/>
</dbReference>
<evidence type="ECO:0000313" key="2">
    <source>
        <dbReference type="Proteomes" id="UP000189681"/>
    </source>
</evidence>
<organism evidence="1 2">
    <name type="scientific">Candidatus Brocadia carolinensis</name>
    <dbReference type="NCBI Taxonomy" id="1004156"/>
    <lineage>
        <taxon>Bacteria</taxon>
        <taxon>Pseudomonadati</taxon>
        <taxon>Planctomycetota</taxon>
        <taxon>Candidatus Brocadiia</taxon>
        <taxon>Candidatus Brocadiales</taxon>
        <taxon>Candidatus Brocadiaceae</taxon>
        <taxon>Candidatus Brocadia</taxon>
    </lineage>
</organism>
<dbReference type="Gene3D" id="3.40.50.150">
    <property type="entry name" value="Vaccinia Virus protein VP39"/>
    <property type="match status" value="1"/>
</dbReference>
<dbReference type="Pfam" id="PF13489">
    <property type="entry name" value="Methyltransf_23"/>
    <property type="match status" value="1"/>
</dbReference>
<evidence type="ECO:0008006" key="3">
    <source>
        <dbReference type="Google" id="ProtNLM"/>
    </source>
</evidence>
<name>A0A1V4AUT9_9BACT</name>
<evidence type="ECO:0000313" key="1">
    <source>
        <dbReference type="EMBL" id="OOP56894.1"/>
    </source>
</evidence>
<dbReference type="AlphaFoldDB" id="A0A1V4AUT9"/>